<protein>
    <submittedName>
        <fullName evidence="12">Secretion protein HlyD family protein</fullName>
    </submittedName>
</protein>
<dbReference type="SUPFAM" id="SSF111369">
    <property type="entry name" value="HlyD-like secretion proteins"/>
    <property type="match status" value="3"/>
</dbReference>
<dbReference type="AlphaFoldDB" id="A0A158I6V9"/>
<evidence type="ECO:0000256" key="7">
    <source>
        <dbReference type="ARBA" id="ARBA00022989"/>
    </source>
</evidence>
<comment type="subcellular location">
    <subcellularLocation>
        <location evidence="1">Cell inner membrane</location>
        <topology evidence="1">Single-pass membrane protein</topology>
    </subcellularLocation>
</comment>
<evidence type="ECO:0000256" key="9">
    <source>
        <dbReference type="SAM" id="MobiDB-lite"/>
    </source>
</evidence>
<dbReference type="OrthoDB" id="9811754at2"/>
<evidence type="ECO:0000256" key="1">
    <source>
        <dbReference type="ARBA" id="ARBA00004377"/>
    </source>
</evidence>
<evidence type="ECO:0000313" key="13">
    <source>
        <dbReference type="Proteomes" id="UP000054925"/>
    </source>
</evidence>
<dbReference type="FunFam" id="2.40.30.170:FF:000003">
    <property type="entry name" value="Multidrug resistance protein A"/>
    <property type="match status" value="1"/>
</dbReference>
<feature type="region of interest" description="Disordered" evidence="9">
    <location>
        <begin position="388"/>
        <end position="411"/>
    </location>
</feature>
<evidence type="ECO:0000256" key="4">
    <source>
        <dbReference type="ARBA" id="ARBA00022475"/>
    </source>
</evidence>
<evidence type="ECO:0000256" key="8">
    <source>
        <dbReference type="ARBA" id="ARBA00023136"/>
    </source>
</evidence>
<evidence type="ECO:0000256" key="2">
    <source>
        <dbReference type="ARBA" id="ARBA00009477"/>
    </source>
</evidence>
<dbReference type="Gene3D" id="2.40.30.170">
    <property type="match status" value="1"/>
</dbReference>
<accession>A0A158I6V9</accession>
<keyword evidence="13" id="KW-1185">Reference proteome</keyword>
<sequence>MSDPQQTAAAPAPKTNTTKRRTLMTLIVLVIIIAAVAYGLYYFLVARFHESTDDAYVNGNVVQITPQVVGTVTSVNADDTQTVKVGDPLVVLDPADSKVALDQAEANLAQTVRQVRTLFVNDNQYEAQVALRRSDLSRAQDDLRRRMTIAQTGAVSQEEISHARDAVRGAQAGLDAAQQELASNRSLTANTTIAGHPNVLAAAAKVRDAYINYARNTLPAPVTGYVAKRSVQVGQRVAPGNPLMAIVPLNAVWVDANFKEVQLKHMRIGQPVELTADLYGSGVVFHGKVIGFSAGTGSAFSLLPAQNATGNWIKVVQRLPVRVALDPKELEQHPLRIGLSMNADVTIKSEEGGQLGTAPNTVYQTNVFDKYGDQADAEIARIIQQNAGSGGGAQSSVPRSSGAKPAAAKLM</sequence>
<evidence type="ECO:0000256" key="3">
    <source>
        <dbReference type="ARBA" id="ARBA00022448"/>
    </source>
</evidence>
<dbReference type="GO" id="GO:0046677">
    <property type="term" value="P:response to antibiotic"/>
    <property type="evidence" value="ECO:0007669"/>
    <property type="project" value="UniProtKB-ARBA"/>
</dbReference>
<dbReference type="InterPro" id="IPR058633">
    <property type="entry name" value="EmrA/FarA_HH"/>
</dbReference>
<evidence type="ECO:0000256" key="6">
    <source>
        <dbReference type="ARBA" id="ARBA00022692"/>
    </source>
</evidence>
<gene>
    <name evidence="12" type="ORF">AWB67_02359</name>
</gene>
<dbReference type="GO" id="GO:0005886">
    <property type="term" value="C:plasma membrane"/>
    <property type="evidence" value="ECO:0007669"/>
    <property type="project" value="UniProtKB-SubCell"/>
</dbReference>
<dbReference type="GO" id="GO:0015721">
    <property type="term" value="P:bile acid and bile salt transport"/>
    <property type="evidence" value="ECO:0007669"/>
    <property type="project" value="UniProtKB-ARBA"/>
</dbReference>
<dbReference type="EMBL" id="FCOL02000010">
    <property type="protein sequence ID" value="SAL52187.1"/>
    <property type="molecule type" value="Genomic_DNA"/>
</dbReference>
<dbReference type="Gene3D" id="1.10.287.470">
    <property type="entry name" value="Helix hairpin bin"/>
    <property type="match status" value="1"/>
</dbReference>
<evidence type="ECO:0000256" key="10">
    <source>
        <dbReference type="SAM" id="Phobius"/>
    </source>
</evidence>
<evidence type="ECO:0000256" key="5">
    <source>
        <dbReference type="ARBA" id="ARBA00022519"/>
    </source>
</evidence>
<keyword evidence="3" id="KW-0813">Transport</keyword>
<proteinExistence type="inferred from homology"/>
<evidence type="ECO:0000259" key="11">
    <source>
        <dbReference type="Pfam" id="PF25885"/>
    </source>
</evidence>
<name>A0A158I6V9_9BURK</name>
<dbReference type="PANTHER" id="PTHR30386">
    <property type="entry name" value="MEMBRANE FUSION SUBUNIT OF EMRAB-TOLC MULTIDRUG EFFLUX PUMP"/>
    <property type="match status" value="1"/>
</dbReference>
<dbReference type="Gene3D" id="2.40.50.100">
    <property type="match status" value="1"/>
</dbReference>
<reference evidence="12" key="1">
    <citation type="submission" date="2016-01" db="EMBL/GenBank/DDBJ databases">
        <authorList>
            <person name="Peeters C."/>
        </authorList>
    </citation>
    <scope>NUCLEOTIDE SEQUENCE [LARGE SCALE GENOMIC DNA]</scope>
    <source>
        <strain evidence="12">LMG 22937</strain>
    </source>
</reference>
<keyword evidence="5" id="KW-0997">Cell inner membrane</keyword>
<dbReference type="GO" id="GO:1990961">
    <property type="term" value="P:xenobiotic detoxification by transmembrane export across the plasma membrane"/>
    <property type="evidence" value="ECO:0007669"/>
    <property type="project" value="UniProtKB-ARBA"/>
</dbReference>
<dbReference type="RefSeq" id="WP_087656395.1">
    <property type="nucleotide sequence ID" value="NZ_FCOL02000010.1"/>
</dbReference>
<keyword evidence="7 10" id="KW-1133">Transmembrane helix</keyword>
<feature type="domain" description="Multidrug export protein EmrA/FarA alpha-helical hairpin" evidence="11">
    <location>
        <begin position="96"/>
        <end position="215"/>
    </location>
</feature>
<feature type="transmembrane region" description="Helical" evidence="10">
    <location>
        <begin position="23"/>
        <end position="44"/>
    </location>
</feature>
<comment type="caution">
    <text evidence="12">The sequence shown here is derived from an EMBL/GenBank/DDBJ whole genome shotgun (WGS) entry which is preliminary data.</text>
</comment>
<dbReference type="Proteomes" id="UP000054925">
    <property type="component" value="Unassembled WGS sequence"/>
</dbReference>
<evidence type="ECO:0000313" key="12">
    <source>
        <dbReference type="EMBL" id="SAL52187.1"/>
    </source>
</evidence>
<organism evidence="12 13">
    <name type="scientific">Caballeronia terrestris</name>
    <dbReference type="NCBI Taxonomy" id="1226301"/>
    <lineage>
        <taxon>Bacteria</taxon>
        <taxon>Pseudomonadati</taxon>
        <taxon>Pseudomonadota</taxon>
        <taxon>Betaproteobacteria</taxon>
        <taxon>Burkholderiales</taxon>
        <taxon>Burkholderiaceae</taxon>
        <taxon>Caballeronia</taxon>
    </lineage>
</organism>
<dbReference type="InterPro" id="IPR050739">
    <property type="entry name" value="MFP"/>
</dbReference>
<keyword evidence="6 10" id="KW-0812">Transmembrane</keyword>
<comment type="similarity">
    <text evidence="2">Belongs to the membrane fusion protein (MFP) (TC 8.A.1) family.</text>
</comment>
<keyword evidence="4" id="KW-1003">Cell membrane</keyword>
<keyword evidence="8 10" id="KW-0472">Membrane</keyword>
<dbReference type="Pfam" id="PF25885">
    <property type="entry name" value="HH_EMRA"/>
    <property type="match status" value="1"/>
</dbReference>
<dbReference type="PANTHER" id="PTHR30386:SF19">
    <property type="entry name" value="MULTIDRUG EXPORT PROTEIN EMRA-RELATED"/>
    <property type="match status" value="1"/>
</dbReference>